<feature type="binding site" evidence="7">
    <location>
        <position position="84"/>
    </location>
    <ligand>
        <name>Zn(2+)</name>
        <dbReference type="ChEBI" id="CHEBI:29105"/>
    </ligand>
</feature>
<name>A0A9D2G6Y3_9FIRM</name>
<dbReference type="GO" id="GO:0003700">
    <property type="term" value="F:DNA-binding transcription factor activity"/>
    <property type="evidence" value="ECO:0007669"/>
    <property type="project" value="InterPro"/>
</dbReference>
<dbReference type="Gene3D" id="3.30.1490.190">
    <property type="match status" value="1"/>
</dbReference>
<evidence type="ECO:0000256" key="1">
    <source>
        <dbReference type="ARBA" id="ARBA00007957"/>
    </source>
</evidence>
<dbReference type="GO" id="GO:0045892">
    <property type="term" value="P:negative regulation of DNA-templated transcription"/>
    <property type="evidence" value="ECO:0007669"/>
    <property type="project" value="TreeGrafter"/>
</dbReference>
<reference evidence="8" key="2">
    <citation type="submission" date="2021-04" db="EMBL/GenBank/DDBJ databases">
        <authorList>
            <person name="Gilroy R."/>
        </authorList>
    </citation>
    <scope>NUCLEOTIDE SEQUENCE</scope>
    <source>
        <strain evidence="8">ChiW7-2402</strain>
    </source>
</reference>
<evidence type="ECO:0000256" key="4">
    <source>
        <dbReference type="ARBA" id="ARBA00023015"/>
    </source>
</evidence>
<dbReference type="GO" id="GO:0000976">
    <property type="term" value="F:transcription cis-regulatory region binding"/>
    <property type="evidence" value="ECO:0007669"/>
    <property type="project" value="TreeGrafter"/>
</dbReference>
<dbReference type="Gene3D" id="1.10.10.10">
    <property type="entry name" value="Winged helix-like DNA-binding domain superfamily/Winged helix DNA-binding domain"/>
    <property type="match status" value="1"/>
</dbReference>
<keyword evidence="4" id="KW-0805">Transcription regulation</keyword>
<evidence type="ECO:0000256" key="7">
    <source>
        <dbReference type="PIRSR" id="PIRSR602481-1"/>
    </source>
</evidence>
<organism evidence="8 9">
    <name type="scientific">Candidatus Gallimonas intestinavium</name>
    <dbReference type="NCBI Taxonomy" id="2838603"/>
    <lineage>
        <taxon>Bacteria</taxon>
        <taxon>Bacillati</taxon>
        <taxon>Bacillota</taxon>
        <taxon>Clostridia</taxon>
        <taxon>Candidatus Gallimonas</taxon>
    </lineage>
</organism>
<evidence type="ECO:0000313" key="9">
    <source>
        <dbReference type="Proteomes" id="UP000824102"/>
    </source>
</evidence>
<protein>
    <submittedName>
        <fullName evidence="8">Transcriptional repressor</fullName>
    </submittedName>
</protein>
<reference evidence="8" key="1">
    <citation type="journal article" date="2021" name="PeerJ">
        <title>Extensive microbial diversity within the chicken gut microbiome revealed by metagenomics and culture.</title>
        <authorList>
            <person name="Gilroy R."/>
            <person name="Ravi A."/>
            <person name="Getino M."/>
            <person name="Pursley I."/>
            <person name="Horton D.L."/>
            <person name="Alikhan N.F."/>
            <person name="Baker D."/>
            <person name="Gharbi K."/>
            <person name="Hall N."/>
            <person name="Watson M."/>
            <person name="Adriaenssens E.M."/>
            <person name="Foster-Nyarko E."/>
            <person name="Jarju S."/>
            <person name="Secka A."/>
            <person name="Antonio M."/>
            <person name="Oren A."/>
            <person name="Chaudhuri R.R."/>
            <person name="La Ragione R."/>
            <person name="Hildebrand F."/>
            <person name="Pallen M.J."/>
        </authorList>
    </citation>
    <scope>NUCLEOTIDE SEQUENCE</scope>
    <source>
        <strain evidence="8">ChiW7-2402</strain>
    </source>
</reference>
<evidence type="ECO:0000256" key="5">
    <source>
        <dbReference type="ARBA" id="ARBA00023125"/>
    </source>
</evidence>
<dbReference type="Proteomes" id="UP000824102">
    <property type="component" value="Unassembled WGS sequence"/>
</dbReference>
<dbReference type="SUPFAM" id="SSF46785">
    <property type="entry name" value="Winged helix' DNA-binding domain"/>
    <property type="match status" value="1"/>
</dbReference>
<sequence>MTPQRRTAQKQAVYEALCALDHPSATEVYAYLQGKEPAVSRGTVFRVLSGFTESGRIRRLRLQGGEAHYDFNTSPHAHARCRICGRVWDIEGVPAPRSLPEGFSWEECELEVSGVCAACAAKR</sequence>
<dbReference type="InterPro" id="IPR036388">
    <property type="entry name" value="WH-like_DNA-bd_sf"/>
</dbReference>
<comment type="caution">
    <text evidence="8">The sequence shown here is derived from an EMBL/GenBank/DDBJ whole genome shotgun (WGS) entry which is preliminary data.</text>
</comment>
<dbReference type="AlphaFoldDB" id="A0A9D2G6Y3"/>
<dbReference type="Pfam" id="PF01475">
    <property type="entry name" value="FUR"/>
    <property type="match status" value="1"/>
</dbReference>
<keyword evidence="5" id="KW-0238">DNA-binding</keyword>
<accession>A0A9D2G6Y3</accession>
<evidence type="ECO:0000256" key="3">
    <source>
        <dbReference type="ARBA" id="ARBA00022833"/>
    </source>
</evidence>
<comment type="cofactor">
    <cofactor evidence="7">
        <name>Zn(2+)</name>
        <dbReference type="ChEBI" id="CHEBI:29105"/>
    </cofactor>
    <text evidence="7">Binds 1 zinc ion per subunit.</text>
</comment>
<comment type="similarity">
    <text evidence="1">Belongs to the Fur family.</text>
</comment>
<dbReference type="InterPro" id="IPR043135">
    <property type="entry name" value="Fur_C"/>
</dbReference>
<keyword evidence="3 7" id="KW-0862">Zinc</keyword>
<keyword evidence="6" id="KW-0804">Transcription</keyword>
<dbReference type="InterPro" id="IPR036390">
    <property type="entry name" value="WH_DNA-bd_sf"/>
</dbReference>
<keyword evidence="7" id="KW-0479">Metal-binding</keyword>
<feature type="binding site" evidence="7">
    <location>
        <position position="119"/>
    </location>
    <ligand>
        <name>Zn(2+)</name>
        <dbReference type="ChEBI" id="CHEBI:29105"/>
    </ligand>
</feature>
<dbReference type="PANTHER" id="PTHR33202:SF22">
    <property type="entry name" value="HYDROGEN PEROXIDE SENSITIVE REPRESSOR"/>
    <property type="match status" value="1"/>
</dbReference>
<dbReference type="PANTHER" id="PTHR33202">
    <property type="entry name" value="ZINC UPTAKE REGULATION PROTEIN"/>
    <property type="match status" value="1"/>
</dbReference>
<dbReference type="GO" id="GO:1900376">
    <property type="term" value="P:regulation of secondary metabolite biosynthetic process"/>
    <property type="evidence" value="ECO:0007669"/>
    <property type="project" value="TreeGrafter"/>
</dbReference>
<dbReference type="InterPro" id="IPR002481">
    <property type="entry name" value="FUR"/>
</dbReference>
<proteinExistence type="inferred from homology"/>
<evidence type="ECO:0000256" key="6">
    <source>
        <dbReference type="ARBA" id="ARBA00023163"/>
    </source>
</evidence>
<dbReference type="CDD" id="cd07153">
    <property type="entry name" value="Fur_like"/>
    <property type="match status" value="1"/>
</dbReference>
<gene>
    <name evidence="8" type="ORF">H9964_07475</name>
</gene>
<evidence type="ECO:0000256" key="2">
    <source>
        <dbReference type="ARBA" id="ARBA00022491"/>
    </source>
</evidence>
<feature type="binding site" evidence="7">
    <location>
        <position position="116"/>
    </location>
    <ligand>
        <name>Zn(2+)</name>
        <dbReference type="ChEBI" id="CHEBI:29105"/>
    </ligand>
</feature>
<keyword evidence="2" id="KW-0678">Repressor</keyword>
<evidence type="ECO:0000313" key="8">
    <source>
        <dbReference type="EMBL" id="HIZ73406.1"/>
    </source>
</evidence>
<dbReference type="GO" id="GO:0008270">
    <property type="term" value="F:zinc ion binding"/>
    <property type="evidence" value="ECO:0007669"/>
    <property type="project" value="TreeGrafter"/>
</dbReference>
<feature type="binding site" evidence="7">
    <location>
        <position position="81"/>
    </location>
    <ligand>
        <name>Zn(2+)</name>
        <dbReference type="ChEBI" id="CHEBI:29105"/>
    </ligand>
</feature>
<dbReference type="EMBL" id="DXBB01000108">
    <property type="protein sequence ID" value="HIZ73406.1"/>
    <property type="molecule type" value="Genomic_DNA"/>
</dbReference>